<name>A0ABN7RT70_OIKDI</name>
<gene>
    <name evidence="6" type="ORF">OKIOD_LOCUS1901</name>
</gene>
<evidence type="ECO:0000313" key="7">
    <source>
        <dbReference type="Proteomes" id="UP001158576"/>
    </source>
</evidence>
<evidence type="ECO:0000256" key="2">
    <source>
        <dbReference type="ARBA" id="ARBA00022846"/>
    </source>
</evidence>
<evidence type="ECO:0000256" key="4">
    <source>
        <dbReference type="ARBA" id="ARBA00023273"/>
    </source>
</evidence>
<reference evidence="6 7" key="1">
    <citation type="submission" date="2021-04" db="EMBL/GenBank/DDBJ databases">
        <authorList>
            <person name="Bliznina A."/>
        </authorList>
    </citation>
    <scope>NUCLEOTIDE SEQUENCE [LARGE SCALE GENOMIC DNA]</scope>
</reference>
<comment type="similarity">
    <text evidence="5">Belongs to the ropporin family.</text>
</comment>
<dbReference type="PANTHER" id="PTHR14952">
    <property type="entry name" value="ROPPORIN-1-LIKE PROTEIN"/>
    <property type="match status" value="1"/>
</dbReference>
<sequence>MPLEDTIYCAQQINIPAELPELLKQYTKAAIRTQPKDIIQWSAAYFSALSSGDTLPVKRRLEPFSSDGITMGNLEVLVQQYKGQEQEVSKKDLEQKWVDLGLPKEQLAEFCITGSFGDVLKFDNFTGVACLHIGQQISEALKLICQLLSNDPPGYAERIEYQRFADIYTFLAGLSGIPSAQVEMVLHYLNQEAGKQGGMVMPRNLATAECPSLG</sequence>
<accession>A0ABN7RT70</accession>
<proteinExistence type="inferred from homology"/>
<dbReference type="EMBL" id="OU015568">
    <property type="protein sequence ID" value="CAG5083311.1"/>
    <property type="molecule type" value="Genomic_DNA"/>
</dbReference>
<keyword evidence="2" id="KW-0282">Flagellum</keyword>
<organism evidence="6 7">
    <name type="scientific">Oikopleura dioica</name>
    <name type="common">Tunicate</name>
    <dbReference type="NCBI Taxonomy" id="34765"/>
    <lineage>
        <taxon>Eukaryota</taxon>
        <taxon>Metazoa</taxon>
        <taxon>Chordata</taxon>
        <taxon>Tunicata</taxon>
        <taxon>Appendicularia</taxon>
        <taxon>Copelata</taxon>
        <taxon>Oikopleuridae</taxon>
        <taxon>Oikopleura</taxon>
    </lineage>
</organism>
<protein>
    <submittedName>
        <fullName evidence="6">Oidioi.mRNA.OKI2018_I69.PAR.g10343.t1.cds</fullName>
    </submittedName>
</protein>
<keyword evidence="4" id="KW-0966">Cell projection</keyword>
<dbReference type="CDD" id="cd23019">
    <property type="entry name" value="DD_ROP"/>
    <property type="match status" value="1"/>
</dbReference>
<evidence type="ECO:0000313" key="6">
    <source>
        <dbReference type="EMBL" id="CAG5083311.1"/>
    </source>
</evidence>
<keyword evidence="3" id="KW-0969">Cilium</keyword>
<comment type="subcellular location">
    <subcellularLocation>
        <location evidence="1">Cell projection</location>
        <location evidence="1">Cilium</location>
        <location evidence="1">Flagellum</location>
    </subcellularLocation>
</comment>
<keyword evidence="7" id="KW-1185">Reference proteome</keyword>
<evidence type="ECO:0000256" key="5">
    <source>
        <dbReference type="ARBA" id="ARBA00035651"/>
    </source>
</evidence>
<evidence type="ECO:0000256" key="3">
    <source>
        <dbReference type="ARBA" id="ARBA00023069"/>
    </source>
</evidence>
<dbReference type="SUPFAM" id="SSF47391">
    <property type="entry name" value="Dimerization-anchoring domain of cAMP-dependent PK regulatory subunit"/>
    <property type="match status" value="1"/>
</dbReference>
<evidence type="ECO:0000256" key="1">
    <source>
        <dbReference type="ARBA" id="ARBA00004230"/>
    </source>
</evidence>
<dbReference type="PANTHER" id="PTHR14952:SF9">
    <property type="entry name" value="EF-HAND DOMAIN-CONTAINING PROTEIN"/>
    <property type="match status" value="1"/>
</dbReference>
<dbReference type="Gene3D" id="1.20.890.10">
    <property type="entry name" value="cAMP-dependent protein kinase regulatory subunit, dimerization-anchoring domain"/>
    <property type="match status" value="1"/>
</dbReference>
<dbReference type="Proteomes" id="UP001158576">
    <property type="component" value="Chromosome PAR"/>
</dbReference>
<dbReference type="InterPro" id="IPR047844">
    <property type="entry name" value="ROP_DD"/>
</dbReference>